<dbReference type="PROSITE" id="PS01124">
    <property type="entry name" value="HTH_ARAC_FAMILY_2"/>
    <property type="match status" value="1"/>
</dbReference>
<dbReference type="Pfam" id="PF12852">
    <property type="entry name" value="Cupin_6"/>
    <property type="match status" value="1"/>
</dbReference>
<evidence type="ECO:0000313" key="7">
    <source>
        <dbReference type="Proteomes" id="UP000196655"/>
    </source>
</evidence>
<organism evidence="6 7">
    <name type="scientific">Inquilinus limosus</name>
    <dbReference type="NCBI Taxonomy" id="171674"/>
    <lineage>
        <taxon>Bacteria</taxon>
        <taxon>Pseudomonadati</taxon>
        <taxon>Pseudomonadota</taxon>
        <taxon>Alphaproteobacteria</taxon>
        <taxon>Rhodospirillales</taxon>
        <taxon>Rhodospirillaceae</taxon>
        <taxon>Inquilinus</taxon>
    </lineage>
</organism>
<protein>
    <submittedName>
        <fullName evidence="6">AraC family transcriptional regulator</fullName>
    </submittedName>
</protein>
<sequence length="315" mass="33118">MDSPDDPLSSLAPLLQVRPVLDDLCEFGGRWASPHAAAGGPGWAYFHIVARGECELESPGHPPLRLQAGDVLLLPHGDPHVMRARPGATGIPAGTGKAYRNAIRHRASLGVEPDTEIICGRLQFEAAGESLLIATLPDRILLRGPGGPDAARTRLLLEAIRDELDADGAGAAAIAIHLASALFVMMLRAHLGADGASGGLLRLLGYRPTARAVLAMLRDPARPWTLDELAARAATSRATLVRAFRAAAGCPPLAFLTDLRLGLARRQLLRGGAAAQVAAEVGYQSESALSRAMHRRHGLRPGELRRGAEAAGGPQ</sequence>
<accession>A0A211ZIY9</accession>
<dbReference type="InterPro" id="IPR018060">
    <property type="entry name" value="HTH_AraC"/>
</dbReference>
<comment type="caution">
    <text evidence="6">The sequence shown here is derived from an EMBL/GenBank/DDBJ whole genome shotgun (WGS) entry which is preliminary data.</text>
</comment>
<dbReference type="SUPFAM" id="SSF46689">
    <property type="entry name" value="Homeodomain-like"/>
    <property type="match status" value="2"/>
</dbReference>
<evidence type="ECO:0000313" key="6">
    <source>
        <dbReference type="EMBL" id="OWJ65037.1"/>
    </source>
</evidence>
<dbReference type="Proteomes" id="UP000196655">
    <property type="component" value="Unassembled WGS sequence"/>
</dbReference>
<dbReference type="PANTHER" id="PTHR46796">
    <property type="entry name" value="HTH-TYPE TRANSCRIPTIONAL ACTIVATOR RHAS-RELATED"/>
    <property type="match status" value="1"/>
</dbReference>
<feature type="region of interest" description="Disordered" evidence="4">
    <location>
        <begin position="292"/>
        <end position="315"/>
    </location>
</feature>
<evidence type="ECO:0000256" key="4">
    <source>
        <dbReference type="SAM" id="MobiDB-lite"/>
    </source>
</evidence>
<dbReference type="PANTHER" id="PTHR46796:SF7">
    <property type="entry name" value="ARAC FAMILY TRANSCRIPTIONAL REGULATOR"/>
    <property type="match status" value="1"/>
</dbReference>
<evidence type="ECO:0000256" key="3">
    <source>
        <dbReference type="ARBA" id="ARBA00023163"/>
    </source>
</evidence>
<dbReference type="InterPro" id="IPR032783">
    <property type="entry name" value="AraC_lig"/>
</dbReference>
<feature type="domain" description="HTH araC/xylS-type" evidence="5">
    <location>
        <begin position="210"/>
        <end position="307"/>
    </location>
</feature>
<dbReference type="GO" id="GO:0043565">
    <property type="term" value="F:sequence-specific DNA binding"/>
    <property type="evidence" value="ECO:0007669"/>
    <property type="project" value="InterPro"/>
</dbReference>
<dbReference type="SMART" id="SM00342">
    <property type="entry name" value="HTH_ARAC"/>
    <property type="match status" value="1"/>
</dbReference>
<dbReference type="InterPro" id="IPR050204">
    <property type="entry name" value="AraC_XylS_family_regulators"/>
</dbReference>
<keyword evidence="7" id="KW-1185">Reference proteome</keyword>
<dbReference type="Gene3D" id="1.10.10.60">
    <property type="entry name" value="Homeodomain-like"/>
    <property type="match status" value="1"/>
</dbReference>
<evidence type="ECO:0000256" key="2">
    <source>
        <dbReference type="ARBA" id="ARBA00023125"/>
    </source>
</evidence>
<keyword evidence="3" id="KW-0804">Transcription</keyword>
<evidence type="ECO:0000256" key="1">
    <source>
        <dbReference type="ARBA" id="ARBA00023015"/>
    </source>
</evidence>
<dbReference type="Pfam" id="PF12833">
    <property type="entry name" value="HTH_18"/>
    <property type="match status" value="1"/>
</dbReference>
<keyword evidence="2" id="KW-0238">DNA-binding</keyword>
<dbReference type="GO" id="GO:0003700">
    <property type="term" value="F:DNA-binding transcription factor activity"/>
    <property type="evidence" value="ECO:0007669"/>
    <property type="project" value="InterPro"/>
</dbReference>
<gene>
    <name evidence="6" type="ORF">BWR60_21800</name>
</gene>
<reference evidence="7" key="1">
    <citation type="submission" date="2017-05" db="EMBL/GenBank/DDBJ databases">
        <authorList>
            <person name="Macchi M."/>
            <person name="Festa S."/>
            <person name="Coppotelli B.M."/>
            <person name="Morelli I.S."/>
        </authorList>
    </citation>
    <scope>NUCLEOTIDE SEQUENCE [LARGE SCALE GENOMIC DNA]</scope>
    <source>
        <strain evidence="7">I</strain>
    </source>
</reference>
<name>A0A211ZIY9_9PROT</name>
<dbReference type="AlphaFoldDB" id="A0A211ZIY9"/>
<proteinExistence type="predicted"/>
<dbReference type="InterPro" id="IPR009057">
    <property type="entry name" value="Homeodomain-like_sf"/>
</dbReference>
<keyword evidence="1" id="KW-0805">Transcription regulation</keyword>
<evidence type="ECO:0000259" key="5">
    <source>
        <dbReference type="PROSITE" id="PS01124"/>
    </source>
</evidence>
<dbReference type="EMBL" id="NHON01000045">
    <property type="protein sequence ID" value="OWJ65037.1"/>
    <property type="molecule type" value="Genomic_DNA"/>
</dbReference>
<dbReference type="OrthoDB" id="9802263at2"/>